<feature type="domain" description="FYVE-type" evidence="6">
    <location>
        <begin position="399"/>
        <end position="459"/>
    </location>
</feature>
<evidence type="ECO:0000256" key="1">
    <source>
        <dbReference type="ARBA" id="ARBA00022723"/>
    </source>
</evidence>
<dbReference type="Pfam" id="PF01363">
    <property type="entry name" value="FYVE"/>
    <property type="match status" value="1"/>
</dbReference>
<evidence type="ECO:0000259" key="6">
    <source>
        <dbReference type="PROSITE" id="PS50178"/>
    </source>
</evidence>
<feature type="region of interest" description="Disordered" evidence="5">
    <location>
        <begin position="69"/>
        <end position="109"/>
    </location>
</feature>
<gene>
    <name evidence="7" type="primary">FREE1_5</name>
    <name evidence="7" type="ORF">CK203_066633</name>
</gene>
<evidence type="ECO:0000313" key="8">
    <source>
        <dbReference type="Proteomes" id="UP000288805"/>
    </source>
</evidence>
<feature type="compositionally biased region" description="Low complexity" evidence="5">
    <location>
        <begin position="75"/>
        <end position="91"/>
    </location>
</feature>
<dbReference type="PANTHER" id="PTHR46977:SF1">
    <property type="entry name" value="PROTEIN FREE1"/>
    <property type="match status" value="1"/>
</dbReference>
<dbReference type="GO" id="GO:0036258">
    <property type="term" value="P:multivesicular body assembly"/>
    <property type="evidence" value="ECO:0007669"/>
    <property type="project" value="InterPro"/>
</dbReference>
<evidence type="ECO:0000256" key="2">
    <source>
        <dbReference type="ARBA" id="ARBA00022771"/>
    </source>
</evidence>
<comment type="caution">
    <text evidence="7">The sequence shown here is derived from an EMBL/GenBank/DDBJ whole genome shotgun (WGS) entry which is preliminary data.</text>
</comment>
<dbReference type="SUPFAM" id="SSF57903">
    <property type="entry name" value="FYVE/PHD zinc finger"/>
    <property type="match status" value="1"/>
</dbReference>
<evidence type="ECO:0000256" key="5">
    <source>
        <dbReference type="SAM" id="MobiDB-lite"/>
    </source>
</evidence>
<dbReference type="Gene3D" id="3.30.40.10">
    <property type="entry name" value="Zinc/RING finger domain, C3HC4 (zinc finger)"/>
    <property type="match status" value="1"/>
</dbReference>
<dbReference type="InterPro" id="IPR017455">
    <property type="entry name" value="Znf_FYVE-rel"/>
</dbReference>
<evidence type="ECO:0000313" key="7">
    <source>
        <dbReference type="EMBL" id="RVW51727.1"/>
    </source>
</evidence>
<keyword evidence="2 4" id="KW-0863">Zinc-finger</keyword>
<dbReference type="AlphaFoldDB" id="A0A438EVJ4"/>
<reference evidence="7 8" key="1">
    <citation type="journal article" date="2018" name="PLoS Genet.">
        <title>Population sequencing reveals clonal diversity and ancestral inbreeding in the grapevine cultivar Chardonnay.</title>
        <authorList>
            <person name="Roach M.J."/>
            <person name="Johnson D.L."/>
            <person name="Bohlmann J."/>
            <person name="van Vuuren H.J."/>
            <person name="Jones S.J."/>
            <person name="Pretorius I.S."/>
            <person name="Schmidt S.A."/>
            <person name="Borneman A.R."/>
        </authorList>
    </citation>
    <scope>NUCLEOTIDE SEQUENCE [LARGE SCALE GENOMIC DNA]</scope>
    <source>
        <strain evidence="8">cv. Chardonnay</strain>
        <tissue evidence="7">Leaf</tissue>
    </source>
</reference>
<sequence>MQQGDLTASYYQYYQSYFQHSDPNPTSNSSDLQASAPPFSSDYQSYSSPYLHILNILIMSPVTLLQPPHAPNPNFQPSELSSQSSFSNHFQPYDQNQTSHTGQASTLMPPNHEGGMKLDGRGGYFDESGSHAGFRSDGYGGGVYAYDGSKMEPYGGRGSGPEPSMKTAFDDYGRPISLLNANVEVGSRPMNKIVKATPKIEVQNDTKSGVQKFRVKLLAEAGGQSNMDVLCQSKFGAKSYMTLVWMGFECLILPVVRTLRIYPLEMLTKWEVLDSSIFAFWAKSSIDIEPRRIRLQSNNYTVNIILDTLTAASVQAALIGSQLRCPHPSFSLLCYWLCFYMLFLYVIKFPAELNEMDARNNSSDSFKVSEQYADRKRGFSDWINMMKSSNEEKDHWVPDEAVTECKACCIDFGPFMRKHHCRNCGDIFCDKCTQGRIALTAEEGAQPVRVCDQCMAEVTQRLSSTSEAAHRISGLQSHEDLAKSFRRRWTENARHHQSGGIQVPFLPRIFSLVGIACRKFANPHYGLPMAPQQGTGHSIRRAKEILASFLGLKSDGSGMQMREVACPTCTVHLQVQVPTSGSETIECSVCQHPFLVTA</sequence>
<keyword evidence="1" id="KW-0479">Metal-binding</keyword>
<dbReference type="InterPro" id="IPR045893">
    <property type="entry name" value="FREE1"/>
</dbReference>
<dbReference type="InterPro" id="IPR000306">
    <property type="entry name" value="Znf_FYVE"/>
</dbReference>
<proteinExistence type="predicted"/>
<dbReference type="EMBL" id="QGNW01001179">
    <property type="protein sequence ID" value="RVW51727.1"/>
    <property type="molecule type" value="Genomic_DNA"/>
</dbReference>
<feature type="compositionally biased region" description="Polar residues" evidence="5">
    <location>
        <begin position="93"/>
        <end position="108"/>
    </location>
</feature>
<dbReference type="PANTHER" id="PTHR46977">
    <property type="entry name" value="PROTEIN FREE1"/>
    <property type="match status" value="1"/>
</dbReference>
<evidence type="ECO:0000256" key="4">
    <source>
        <dbReference type="PROSITE-ProRule" id="PRU00091"/>
    </source>
</evidence>
<dbReference type="PROSITE" id="PS50178">
    <property type="entry name" value="ZF_FYVE"/>
    <property type="match status" value="1"/>
</dbReference>
<dbReference type="FunFam" id="3.30.40.10:FF:000312">
    <property type="entry name" value="Zinc finger, FYVE-type, endofin"/>
    <property type="match status" value="1"/>
</dbReference>
<protein>
    <submittedName>
        <fullName evidence="7">Protein FREE1</fullName>
    </submittedName>
</protein>
<organism evidence="7 8">
    <name type="scientific">Vitis vinifera</name>
    <name type="common">Grape</name>
    <dbReference type="NCBI Taxonomy" id="29760"/>
    <lineage>
        <taxon>Eukaryota</taxon>
        <taxon>Viridiplantae</taxon>
        <taxon>Streptophyta</taxon>
        <taxon>Embryophyta</taxon>
        <taxon>Tracheophyta</taxon>
        <taxon>Spermatophyta</taxon>
        <taxon>Magnoliopsida</taxon>
        <taxon>eudicotyledons</taxon>
        <taxon>Gunneridae</taxon>
        <taxon>Pentapetalae</taxon>
        <taxon>rosids</taxon>
        <taxon>Vitales</taxon>
        <taxon>Vitaceae</taxon>
        <taxon>Viteae</taxon>
        <taxon>Vitis</taxon>
    </lineage>
</organism>
<name>A0A438EVJ4_VITVI</name>
<dbReference type="GO" id="GO:0008270">
    <property type="term" value="F:zinc ion binding"/>
    <property type="evidence" value="ECO:0007669"/>
    <property type="project" value="UniProtKB-KW"/>
</dbReference>
<evidence type="ECO:0000256" key="3">
    <source>
        <dbReference type="ARBA" id="ARBA00022833"/>
    </source>
</evidence>
<dbReference type="GO" id="GO:0043130">
    <property type="term" value="F:ubiquitin binding"/>
    <property type="evidence" value="ECO:0007669"/>
    <property type="project" value="InterPro"/>
</dbReference>
<keyword evidence="3" id="KW-0862">Zinc</keyword>
<dbReference type="InterPro" id="IPR013083">
    <property type="entry name" value="Znf_RING/FYVE/PHD"/>
</dbReference>
<accession>A0A438EVJ4</accession>
<dbReference type="Proteomes" id="UP000288805">
    <property type="component" value="Unassembled WGS sequence"/>
</dbReference>
<dbReference type="SMART" id="SM00064">
    <property type="entry name" value="FYVE"/>
    <property type="match status" value="1"/>
</dbReference>
<dbReference type="InterPro" id="IPR011011">
    <property type="entry name" value="Znf_FYVE_PHD"/>
</dbReference>